<name>A0AAW2XYP0_9LAMI</name>
<reference evidence="1" key="1">
    <citation type="submission" date="2020-06" db="EMBL/GenBank/DDBJ databases">
        <authorList>
            <person name="Li T."/>
            <person name="Hu X."/>
            <person name="Zhang T."/>
            <person name="Song X."/>
            <person name="Zhang H."/>
            <person name="Dai N."/>
            <person name="Sheng W."/>
            <person name="Hou X."/>
            <person name="Wei L."/>
        </authorList>
    </citation>
    <scope>NUCLEOTIDE SEQUENCE</scope>
    <source>
        <strain evidence="1">KEN1</strain>
        <tissue evidence="1">Leaf</tissue>
    </source>
</reference>
<protein>
    <submittedName>
        <fullName evidence="1">Uncharacterized protein</fullName>
    </submittedName>
</protein>
<gene>
    <name evidence="1" type="ORF">Slati_0498000</name>
</gene>
<organism evidence="1">
    <name type="scientific">Sesamum latifolium</name>
    <dbReference type="NCBI Taxonomy" id="2727402"/>
    <lineage>
        <taxon>Eukaryota</taxon>
        <taxon>Viridiplantae</taxon>
        <taxon>Streptophyta</taxon>
        <taxon>Embryophyta</taxon>
        <taxon>Tracheophyta</taxon>
        <taxon>Spermatophyta</taxon>
        <taxon>Magnoliopsida</taxon>
        <taxon>eudicotyledons</taxon>
        <taxon>Gunneridae</taxon>
        <taxon>Pentapetalae</taxon>
        <taxon>asterids</taxon>
        <taxon>lamiids</taxon>
        <taxon>Lamiales</taxon>
        <taxon>Pedaliaceae</taxon>
        <taxon>Sesamum</taxon>
    </lineage>
</organism>
<accession>A0AAW2XYP0</accession>
<comment type="caution">
    <text evidence="1">The sequence shown here is derived from an EMBL/GenBank/DDBJ whole genome shotgun (WGS) entry which is preliminary data.</text>
</comment>
<dbReference type="EMBL" id="JACGWN010000002">
    <property type="protein sequence ID" value="KAL0458708.1"/>
    <property type="molecule type" value="Genomic_DNA"/>
</dbReference>
<reference evidence="1" key="2">
    <citation type="journal article" date="2024" name="Plant">
        <title>Genomic evolution and insights into agronomic trait innovations of Sesamum species.</title>
        <authorList>
            <person name="Miao H."/>
            <person name="Wang L."/>
            <person name="Qu L."/>
            <person name="Liu H."/>
            <person name="Sun Y."/>
            <person name="Le M."/>
            <person name="Wang Q."/>
            <person name="Wei S."/>
            <person name="Zheng Y."/>
            <person name="Lin W."/>
            <person name="Duan Y."/>
            <person name="Cao H."/>
            <person name="Xiong S."/>
            <person name="Wang X."/>
            <person name="Wei L."/>
            <person name="Li C."/>
            <person name="Ma Q."/>
            <person name="Ju M."/>
            <person name="Zhao R."/>
            <person name="Li G."/>
            <person name="Mu C."/>
            <person name="Tian Q."/>
            <person name="Mei H."/>
            <person name="Zhang T."/>
            <person name="Gao T."/>
            <person name="Zhang H."/>
        </authorList>
    </citation>
    <scope>NUCLEOTIDE SEQUENCE</scope>
    <source>
        <strain evidence="1">KEN1</strain>
    </source>
</reference>
<sequence length="150" mass="17329">MDEEISALILRGHGSLWRYLITSMLLLIDGYLPSNFGLIGPLNGIKLVWLQRASLRRMGMKLFAWSNLLVMLLKGRRNIWCANDIVGIKRPRHTYESTSSLKIWGGQGITWELKSLIVIMDSLYLKEYMLVVSFKKQAYLALNQWNSYGF</sequence>
<evidence type="ECO:0000313" key="1">
    <source>
        <dbReference type="EMBL" id="KAL0458708.1"/>
    </source>
</evidence>
<dbReference type="AlphaFoldDB" id="A0AAW2XYP0"/>
<proteinExistence type="predicted"/>